<dbReference type="SUPFAM" id="SSF46785">
    <property type="entry name" value="Winged helix' DNA-binding domain"/>
    <property type="match status" value="1"/>
</dbReference>
<keyword evidence="3" id="KW-1185">Reference proteome</keyword>
<keyword evidence="2" id="KW-0238">DNA-binding</keyword>
<dbReference type="Proteomes" id="UP000276232">
    <property type="component" value="Unassembled WGS sequence"/>
</dbReference>
<comment type="caution">
    <text evidence="2">The sequence shown here is derived from an EMBL/GenBank/DDBJ whole genome shotgun (WGS) entry which is preliminary data.</text>
</comment>
<dbReference type="InterPro" id="IPR036388">
    <property type="entry name" value="WH-like_DNA-bd_sf"/>
</dbReference>
<evidence type="ECO:0000313" key="3">
    <source>
        <dbReference type="Proteomes" id="UP000276232"/>
    </source>
</evidence>
<dbReference type="InterPro" id="IPR036390">
    <property type="entry name" value="WH_DNA-bd_sf"/>
</dbReference>
<feature type="region of interest" description="Disordered" evidence="1">
    <location>
        <begin position="17"/>
        <end position="37"/>
    </location>
</feature>
<evidence type="ECO:0000313" key="2">
    <source>
        <dbReference type="EMBL" id="ROP43724.1"/>
    </source>
</evidence>
<reference evidence="2 3" key="1">
    <citation type="journal article" date="2015" name="Stand. Genomic Sci.">
        <title>Genomic Encyclopedia of Bacterial and Archaeal Type Strains, Phase III: the genomes of soil and plant-associated and newly described type strains.</title>
        <authorList>
            <person name="Whitman W.B."/>
            <person name="Woyke T."/>
            <person name="Klenk H.P."/>
            <person name="Zhou Y."/>
            <person name="Lilburn T.G."/>
            <person name="Beck B.J."/>
            <person name="De Vos P."/>
            <person name="Vandamme P."/>
            <person name="Eisen J.A."/>
            <person name="Garrity G."/>
            <person name="Hugenholtz P."/>
            <person name="Kyrpides N.C."/>
        </authorList>
    </citation>
    <scope>NUCLEOTIDE SEQUENCE [LARGE SCALE GENOMIC DNA]</scope>
    <source>
        <strain evidence="2 3">CECT 7306</strain>
    </source>
</reference>
<organism evidence="2 3">
    <name type="scientific">Pseudokineococcus lusitanus</name>
    <dbReference type="NCBI Taxonomy" id="763993"/>
    <lineage>
        <taxon>Bacteria</taxon>
        <taxon>Bacillati</taxon>
        <taxon>Actinomycetota</taxon>
        <taxon>Actinomycetes</taxon>
        <taxon>Kineosporiales</taxon>
        <taxon>Kineosporiaceae</taxon>
        <taxon>Pseudokineococcus</taxon>
    </lineage>
</organism>
<evidence type="ECO:0000256" key="1">
    <source>
        <dbReference type="SAM" id="MobiDB-lite"/>
    </source>
</evidence>
<dbReference type="GO" id="GO:0003677">
    <property type="term" value="F:DNA binding"/>
    <property type="evidence" value="ECO:0007669"/>
    <property type="project" value="UniProtKB-KW"/>
</dbReference>
<dbReference type="Gene3D" id="1.10.10.10">
    <property type="entry name" value="Winged helix-like DNA-binding domain superfamily/Winged helix DNA-binding domain"/>
    <property type="match status" value="1"/>
</dbReference>
<dbReference type="InParanoid" id="A0A3N1HMJ7"/>
<gene>
    <name evidence="2" type="ORF">EDC03_1318</name>
</gene>
<sequence>MTDRLDDLERRLAALEARAAAPTAPGTSPDDAGGPGGGAFWALDRLRDLAGGDGGVLVTGTVPLPTGGRAEWQEGVPAAGLLDDDWEPTADVLAALGSPVRLRLLQAVLAGTATTAGALTDLPGVGTTGQTNHHLRRLVAAGWLRPAGGAARGAYEVPLPRVVPLLAVLAMCRR</sequence>
<protein>
    <submittedName>
        <fullName evidence="2">DNA-binding transcriptional ArsR family regulator</fullName>
    </submittedName>
</protein>
<dbReference type="AlphaFoldDB" id="A0A3N1HMJ7"/>
<accession>A0A3N1HMJ7</accession>
<dbReference type="EMBL" id="RJKN01000003">
    <property type="protein sequence ID" value="ROP43724.1"/>
    <property type="molecule type" value="Genomic_DNA"/>
</dbReference>
<proteinExistence type="predicted"/>
<name>A0A3N1HMJ7_9ACTN</name>
<dbReference type="RefSeq" id="WP_241967067.1">
    <property type="nucleotide sequence ID" value="NZ_RJKN01000003.1"/>
</dbReference>